<evidence type="ECO:0000313" key="3">
    <source>
        <dbReference type="Proteomes" id="UP001308179"/>
    </source>
</evidence>
<evidence type="ECO:0000313" key="2">
    <source>
        <dbReference type="EMBL" id="KAK5144467.1"/>
    </source>
</evidence>
<gene>
    <name evidence="2" type="ORF">LTR32_003618</name>
</gene>
<name>A0ABR0L845_9PEZI</name>
<dbReference type="InterPro" id="IPR050466">
    <property type="entry name" value="Carboxylest/Gibb_receptor"/>
</dbReference>
<dbReference type="InterPro" id="IPR029058">
    <property type="entry name" value="AB_hydrolase_fold"/>
</dbReference>
<proteinExistence type="predicted"/>
<keyword evidence="3" id="KW-1185">Reference proteome</keyword>
<dbReference type="PANTHER" id="PTHR23024">
    <property type="entry name" value="ARYLACETAMIDE DEACETYLASE"/>
    <property type="match status" value="1"/>
</dbReference>
<protein>
    <recommendedName>
        <fullName evidence="1">BD-FAE-like domain-containing protein</fullName>
    </recommendedName>
</protein>
<comment type="caution">
    <text evidence="2">The sequence shown here is derived from an EMBL/GenBank/DDBJ whole genome shotgun (WGS) entry which is preliminary data.</text>
</comment>
<dbReference type="EMBL" id="JAVRRR010000223">
    <property type="protein sequence ID" value="KAK5144467.1"/>
    <property type="molecule type" value="Genomic_DNA"/>
</dbReference>
<dbReference type="InterPro" id="IPR049492">
    <property type="entry name" value="BD-FAE-like_dom"/>
</dbReference>
<evidence type="ECO:0000259" key="1">
    <source>
        <dbReference type="Pfam" id="PF20434"/>
    </source>
</evidence>
<dbReference type="PANTHER" id="PTHR23024:SF339">
    <property type="entry name" value="ALPHA_BETA HYDROLASE FOLD-3 DOMAIN-CONTAINING PROTEIN"/>
    <property type="match status" value="1"/>
</dbReference>
<reference evidence="2 3" key="1">
    <citation type="submission" date="2023-08" db="EMBL/GenBank/DDBJ databases">
        <title>Black Yeasts Isolated from many extreme environments.</title>
        <authorList>
            <person name="Coleine C."/>
            <person name="Stajich J.E."/>
            <person name="Selbmann L."/>
        </authorList>
    </citation>
    <scope>NUCLEOTIDE SEQUENCE [LARGE SCALE GENOMIC DNA]</scope>
    <source>
        <strain evidence="2 3">CCFEE 5386</strain>
    </source>
</reference>
<dbReference type="Gene3D" id="3.40.50.1820">
    <property type="entry name" value="alpha/beta hydrolase"/>
    <property type="match status" value="2"/>
</dbReference>
<dbReference type="Proteomes" id="UP001308179">
    <property type="component" value="Unassembled WGS sequence"/>
</dbReference>
<sequence length="206" mass="22918">MAPPSPKRRTFTYKKVNTLEIPLDFYPPDSAHNVPILIWFHGGGLLQGKRSSVSPHMLRAVHAHNLALVSADYRLAPQVGIAEIYEDVRDCIAFIRNKLPQLAGEGVLDASRLAEANLGSLLKVKAGDDNWRVAKKIYEYGLPPAYVVHGDADTAVGVDQADEVVGVMVGCGMEVVYERLRGVNHLFDKEESVGMEQMYEWMMKRL</sequence>
<accession>A0ABR0L845</accession>
<dbReference type="Pfam" id="PF20434">
    <property type="entry name" value="BD-FAE"/>
    <property type="match status" value="1"/>
</dbReference>
<feature type="domain" description="BD-FAE-like" evidence="1">
    <location>
        <begin position="23"/>
        <end position="99"/>
    </location>
</feature>
<organism evidence="2 3">
    <name type="scientific">Rachicladosporium monterosium</name>
    <dbReference type="NCBI Taxonomy" id="1507873"/>
    <lineage>
        <taxon>Eukaryota</taxon>
        <taxon>Fungi</taxon>
        <taxon>Dikarya</taxon>
        <taxon>Ascomycota</taxon>
        <taxon>Pezizomycotina</taxon>
        <taxon>Dothideomycetes</taxon>
        <taxon>Dothideomycetidae</taxon>
        <taxon>Cladosporiales</taxon>
        <taxon>Cladosporiaceae</taxon>
        <taxon>Rachicladosporium</taxon>
    </lineage>
</organism>
<dbReference type="SUPFAM" id="SSF53474">
    <property type="entry name" value="alpha/beta-Hydrolases"/>
    <property type="match status" value="1"/>
</dbReference>